<gene>
    <name evidence="3" type="ORF">JCM7686_2359</name>
</gene>
<dbReference type="eggNOG" id="COG1024">
    <property type="taxonomic scope" value="Bacteria"/>
</dbReference>
<dbReference type="Pfam" id="PF00378">
    <property type="entry name" value="ECH_1"/>
    <property type="match status" value="1"/>
</dbReference>
<dbReference type="HOGENOM" id="CLU_009834_7_3_5"/>
<protein>
    <submittedName>
        <fullName evidence="3">Methylglutaconyl-CoA hydratase</fullName>
        <ecNumber evidence="3">4.2.1.18</ecNumber>
    </submittedName>
</protein>
<dbReference type="EMBL" id="CP006650">
    <property type="protein sequence ID" value="AGT09429.1"/>
    <property type="molecule type" value="Genomic_DNA"/>
</dbReference>
<dbReference type="GO" id="GO:0004490">
    <property type="term" value="F:methylglutaconyl-CoA hydratase activity"/>
    <property type="evidence" value="ECO:0007669"/>
    <property type="project" value="UniProtKB-EC"/>
</dbReference>
<organism evidence="3 4">
    <name type="scientific">Paracoccus aminophilus JCM 7686</name>
    <dbReference type="NCBI Taxonomy" id="1367847"/>
    <lineage>
        <taxon>Bacteria</taxon>
        <taxon>Pseudomonadati</taxon>
        <taxon>Pseudomonadota</taxon>
        <taxon>Alphaproteobacteria</taxon>
        <taxon>Rhodobacterales</taxon>
        <taxon>Paracoccaceae</taxon>
        <taxon>Paracoccus</taxon>
    </lineage>
</organism>
<evidence type="ECO:0000256" key="1">
    <source>
        <dbReference type="ARBA" id="ARBA00005254"/>
    </source>
</evidence>
<dbReference type="NCBIfam" id="NF005675">
    <property type="entry name" value="PRK07468.1"/>
    <property type="match status" value="1"/>
</dbReference>
<evidence type="ECO:0000256" key="2">
    <source>
        <dbReference type="RuleBase" id="RU003707"/>
    </source>
</evidence>
<dbReference type="InterPro" id="IPR029045">
    <property type="entry name" value="ClpP/crotonase-like_dom_sf"/>
</dbReference>
<dbReference type="EC" id="4.2.1.18" evidence="3"/>
<name>S5XPY2_PARAH</name>
<comment type="similarity">
    <text evidence="1 2">Belongs to the enoyl-CoA hydratase/isomerase family.</text>
</comment>
<dbReference type="Gene3D" id="3.90.226.10">
    <property type="entry name" value="2-enoyl-CoA Hydratase, Chain A, domain 1"/>
    <property type="match status" value="1"/>
</dbReference>
<dbReference type="SUPFAM" id="SSF52096">
    <property type="entry name" value="ClpP/crotonase"/>
    <property type="match status" value="1"/>
</dbReference>
<dbReference type="STRING" id="1367847.JCM7686_2359"/>
<dbReference type="PROSITE" id="PS00166">
    <property type="entry name" value="ENOYL_COA_HYDRATASE"/>
    <property type="match status" value="1"/>
</dbReference>
<dbReference type="PANTHER" id="PTHR42964">
    <property type="entry name" value="ENOYL-COA HYDRATASE"/>
    <property type="match status" value="1"/>
</dbReference>
<dbReference type="RefSeq" id="WP_020951067.1">
    <property type="nucleotide sequence ID" value="NC_022041.1"/>
</dbReference>
<keyword evidence="4" id="KW-1185">Reference proteome</keyword>
<dbReference type="CDD" id="cd06558">
    <property type="entry name" value="crotonase-like"/>
    <property type="match status" value="1"/>
</dbReference>
<reference evidence="3 4" key="1">
    <citation type="journal article" date="2014" name="BMC Genomics">
        <title>Architecture and functions of a multipartite genome of the methylotrophic bacterium Paracoccus aminophilus JCM 7686, containing primary and secondary chromids.</title>
        <authorList>
            <person name="Dziewit L."/>
            <person name="Czarnecki J."/>
            <person name="Wibberg D."/>
            <person name="Radlinska M."/>
            <person name="Mrozek P."/>
            <person name="Szymczak M."/>
            <person name="Schluter A."/>
            <person name="Puhler A."/>
            <person name="Bartosik D."/>
        </authorList>
    </citation>
    <scope>NUCLEOTIDE SEQUENCE [LARGE SCALE GENOMIC DNA]</scope>
    <source>
        <strain evidence="3">JCM 7686</strain>
    </source>
</reference>
<dbReference type="PANTHER" id="PTHR42964:SF1">
    <property type="entry name" value="POLYKETIDE BIOSYNTHESIS ENOYL-COA HYDRATASE PKSH-RELATED"/>
    <property type="match status" value="1"/>
</dbReference>
<dbReference type="Gene3D" id="1.10.12.10">
    <property type="entry name" value="Lyase 2-enoyl-coa Hydratase, Chain A, domain 2"/>
    <property type="match status" value="1"/>
</dbReference>
<dbReference type="PATRIC" id="fig|1367847.3.peg.2357"/>
<dbReference type="AlphaFoldDB" id="S5XPY2"/>
<dbReference type="OrthoDB" id="9795613at2"/>
<evidence type="ECO:0000313" key="3">
    <source>
        <dbReference type="EMBL" id="AGT09429.1"/>
    </source>
</evidence>
<sequence length="260" mass="27637">MFKTIRITREDRGLARLELARPAKHNALSAQMIAELTEAAQMLGADPQIRVVVLAAEGPSFCAGGDLGWMQEQMAADSATRRSAARALALMLKALNEIPKPLIGRVQGNAFGGGLGLISVCDIAFAAEEARFGLTEVRLGLIPATIAPYVLARIGAGQARRMFFSGQIFGAPEAVRLGLLAEALPARDLDTAVETEVERYLHCAPAAVAAAKRLCHRLGAQIDAAVIEQTVEDLVAVWDGDEAQAGLAAFFGKRPPPWQS</sequence>
<dbReference type="InterPro" id="IPR001753">
    <property type="entry name" value="Enoyl-CoA_hydra/iso"/>
</dbReference>
<accession>S5XPY2</accession>
<dbReference type="InterPro" id="IPR051683">
    <property type="entry name" value="Enoyl-CoA_Hydratase/Isomerase"/>
</dbReference>
<dbReference type="InterPro" id="IPR018376">
    <property type="entry name" value="Enoyl-CoA_hyd/isom_CS"/>
</dbReference>
<dbReference type="Proteomes" id="UP000015480">
    <property type="component" value="Chromosome"/>
</dbReference>
<proteinExistence type="inferred from homology"/>
<keyword evidence="3" id="KW-0456">Lyase</keyword>
<evidence type="ECO:0000313" key="4">
    <source>
        <dbReference type="Proteomes" id="UP000015480"/>
    </source>
</evidence>
<dbReference type="KEGG" id="pami:JCM7686_2359"/>
<dbReference type="InterPro" id="IPR014748">
    <property type="entry name" value="Enoyl-CoA_hydra_C"/>
</dbReference>